<sequence>MSDLWRVLVTGSRTWDDEERVAGALLEARDDALRDGAGGIVVVHGARPEGPDAQAAGWCAANDVPVEAHTADRETFGHDAEHVRDQRMVSAGADLCLVFVGPCASVRCRRPKPHNSHDANACAALAAEAGIPVRRWTA</sequence>
<proteinExistence type="predicted"/>
<dbReference type="InterPro" id="IPR019627">
    <property type="entry name" value="YAcAr"/>
</dbReference>
<protein>
    <recommendedName>
        <fullName evidence="1">YspA cpYpsA-related SLOG domain-containing protein</fullName>
    </recommendedName>
</protein>
<evidence type="ECO:0000313" key="3">
    <source>
        <dbReference type="Proteomes" id="UP000631535"/>
    </source>
</evidence>
<keyword evidence="3" id="KW-1185">Reference proteome</keyword>
<reference evidence="3" key="1">
    <citation type="journal article" date="2019" name="Int. J. Syst. Evol. Microbiol.">
        <title>The Global Catalogue of Microorganisms (GCM) 10K type strain sequencing project: providing services to taxonomists for standard genome sequencing and annotation.</title>
        <authorList>
            <consortium name="The Broad Institute Genomics Platform"/>
            <consortium name="The Broad Institute Genome Sequencing Center for Infectious Disease"/>
            <person name="Wu L."/>
            <person name="Ma J."/>
        </authorList>
    </citation>
    <scope>NUCLEOTIDE SEQUENCE [LARGE SCALE GENOMIC DNA]</scope>
    <source>
        <strain evidence="3">CGMCC 4.7178</strain>
    </source>
</reference>
<accession>A0ABQ2LRW6</accession>
<name>A0ABQ2LRW6_9ACTN</name>
<dbReference type="Pfam" id="PF10686">
    <property type="entry name" value="YAcAr"/>
    <property type="match status" value="1"/>
</dbReference>
<dbReference type="RefSeq" id="WP_189035199.1">
    <property type="nucleotide sequence ID" value="NZ_BMMP01000001.1"/>
</dbReference>
<dbReference type="Proteomes" id="UP000631535">
    <property type="component" value="Unassembled WGS sequence"/>
</dbReference>
<comment type="caution">
    <text evidence="2">The sequence shown here is derived from an EMBL/GenBank/DDBJ whole genome shotgun (WGS) entry which is preliminary data.</text>
</comment>
<evidence type="ECO:0000259" key="1">
    <source>
        <dbReference type="Pfam" id="PF10686"/>
    </source>
</evidence>
<dbReference type="EMBL" id="BMMP01000001">
    <property type="protein sequence ID" value="GGO42390.1"/>
    <property type="molecule type" value="Genomic_DNA"/>
</dbReference>
<evidence type="ECO:0000313" key="2">
    <source>
        <dbReference type="EMBL" id="GGO42390.1"/>
    </source>
</evidence>
<gene>
    <name evidence="2" type="ORF">GCM10012287_03190</name>
</gene>
<organism evidence="2 3">
    <name type="scientific">Streptomyces daqingensis</name>
    <dbReference type="NCBI Taxonomy" id="1472640"/>
    <lineage>
        <taxon>Bacteria</taxon>
        <taxon>Bacillati</taxon>
        <taxon>Actinomycetota</taxon>
        <taxon>Actinomycetes</taxon>
        <taxon>Kitasatosporales</taxon>
        <taxon>Streptomycetaceae</taxon>
        <taxon>Streptomyces</taxon>
    </lineage>
</organism>
<feature type="domain" description="YspA cpYpsA-related SLOG" evidence="1">
    <location>
        <begin position="6"/>
        <end position="75"/>
    </location>
</feature>